<accession>A0AA41MX49</accession>
<feature type="compositionally biased region" description="Basic and acidic residues" evidence="1">
    <location>
        <begin position="1"/>
        <end position="12"/>
    </location>
</feature>
<comment type="caution">
    <text evidence="2">The sequence shown here is derived from an EMBL/GenBank/DDBJ whole genome shotgun (WGS) entry which is preliminary data.</text>
</comment>
<sequence length="77" mass="8643">MYRLKRAQDIAERTGALASAQPSRRRQAGSWEFWFASAHSLLQTTGSYMPLYPPLPLHVPMLLCQQQDMSSGCSLSD</sequence>
<dbReference type="Proteomes" id="UP001166674">
    <property type="component" value="Unassembled WGS sequence"/>
</dbReference>
<protein>
    <submittedName>
        <fullName evidence="2">Uncharacterized protein</fullName>
    </submittedName>
</protein>
<feature type="region of interest" description="Disordered" evidence="1">
    <location>
        <begin position="1"/>
        <end position="24"/>
    </location>
</feature>
<evidence type="ECO:0000313" key="3">
    <source>
        <dbReference type="Proteomes" id="UP001166674"/>
    </source>
</evidence>
<evidence type="ECO:0000256" key="1">
    <source>
        <dbReference type="SAM" id="MobiDB-lite"/>
    </source>
</evidence>
<gene>
    <name evidence="2" type="ORF">SUZIE_154420</name>
</gene>
<dbReference type="EMBL" id="JAATJV010368700">
    <property type="protein sequence ID" value="MBZ3879739.1"/>
    <property type="molecule type" value="Genomic_DNA"/>
</dbReference>
<dbReference type="AlphaFoldDB" id="A0AA41MX49"/>
<keyword evidence="3" id="KW-1185">Reference proteome</keyword>
<evidence type="ECO:0000313" key="2">
    <source>
        <dbReference type="EMBL" id="MBZ3879739.1"/>
    </source>
</evidence>
<reference evidence="2" key="1">
    <citation type="submission" date="2020-03" db="EMBL/GenBank/DDBJ databases">
        <title>Studies in the Genomics of Life Span.</title>
        <authorList>
            <person name="Glass D."/>
        </authorList>
    </citation>
    <scope>NUCLEOTIDE SEQUENCE</scope>
    <source>
        <strain evidence="2">SUZIE</strain>
        <tissue evidence="2">Muscle</tissue>
    </source>
</reference>
<proteinExistence type="predicted"/>
<name>A0AA41MX49_SCICA</name>
<organism evidence="2 3">
    <name type="scientific">Sciurus carolinensis</name>
    <name type="common">Eastern gray squirrel</name>
    <dbReference type="NCBI Taxonomy" id="30640"/>
    <lineage>
        <taxon>Eukaryota</taxon>
        <taxon>Metazoa</taxon>
        <taxon>Chordata</taxon>
        <taxon>Craniata</taxon>
        <taxon>Vertebrata</taxon>
        <taxon>Euteleostomi</taxon>
        <taxon>Mammalia</taxon>
        <taxon>Eutheria</taxon>
        <taxon>Euarchontoglires</taxon>
        <taxon>Glires</taxon>
        <taxon>Rodentia</taxon>
        <taxon>Sciuromorpha</taxon>
        <taxon>Sciuridae</taxon>
        <taxon>Sciurinae</taxon>
        <taxon>Sciurini</taxon>
        <taxon>Sciurus</taxon>
    </lineage>
</organism>